<keyword evidence="6 7" id="KW-0456">Lyase</keyword>
<keyword evidence="7" id="KW-0057">Aromatic amino acid biosynthesis</keyword>
<keyword evidence="7" id="KW-0028">Amino-acid biosynthesis</keyword>
<feature type="binding site" evidence="7 9">
    <location>
        <position position="90"/>
    </location>
    <ligand>
        <name>substrate</name>
    </ligand>
</feature>
<gene>
    <name evidence="7" type="primary">aroQ</name>
    <name evidence="11" type="ORF">BW244_0013</name>
</gene>
<feature type="binding site" evidence="7 9">
    <location>
        <position position="77"/>
    </location>
    <ligand>
        <name>substrate</name>
    </ligand>
</feature>
<comment type="similarity">
    <text evidence="3 7">Belongs to the type-II 3-dehydroquinase family.</text>
</comment>
<dbReference type="GO" id="GO:0009423">
    <property type="term" value="P:chorismate biosynthetic process"/>
    <property type="evidence" value="ECO:0007669"/>
    <property type="project" value="UniProtKB-UniRule"/>
</dbReference>
<sequence length="147" mass="17584">MFIYNKNIKILIINGPNLNFLKKRESIYSNISFKQLKKKLINYSKKYFELIFFNSNCEGKIVNFIQKKKNIDWMIINPASFSHYSLSILDCLKIFKGNIIEVHITNLYKREYFRNKSLISLNSNVIISGMKHYGYYNAINYIYELCY</sequence>
<dbReference type="AlphaFoldDB" id="A0A1U9RS80"/>
<dbReference type="GO" id="GO:0008652">
    <property type="term" value="P:amino acid biosynthetic process"/>
    <property type="evidence" value="ECO:0007669"/>
    <property type="project" value="UniProtKB-KW"/>
</dbReference>
<organism evidence="11 12">
    <name type="scientific">Carsonella ruddii</name>
    <dbReference type="NCBI Taxonomy" id="114186"/>
    <lineage>
        <taxon>Bacteria</taxon>
        <taxon>Pseudomonadati</taxon>
        <taxon>Pseudomonadota</taxon>
        <taxon>Gammaproteobacteria</taxon>
        <taxon>Oceanospirillales</taxon>
        <taxon>Halomonadaceae</taxon>
        <taxon>Zymobacter group</taxon>
        <taxon>Candidatus Carsonella</taxon>
    </lineage>
</organism>
<evidence type="ECO:0000256" key="3">
    <source>
        <dbReference type="ARBA" id="ARBA00011037"/>
    </source>
</evidence>
<dbReference type="UniPathway" id="UPA00053">
    <property type="reaction ID" value="UER00086"/>
</dbReference>
<dbReference type="RefSeq" id="WP_211118501.1">
    <property type="nucleotide sequence ID" value="NZ_CP019943.1"/>
</dbReference>
<proteinExistence type="inferred from homology"/>
<dbReference type="GO" id="GO:0019631">
    <property type="term" value="P:quinate catabolic process"/>
    <property type="evidence" value="ECO:0007669"/>
    <property type="project" value="TreeGrafter"/>
</dbReference>
<dbReference type="CDD" id="cd00466">
    <property type="entry name" value="DHQase_II"/>
    <property type="match status" value="1"/>
</dbReference>
<feature type="binding site" evidence="7 9">
    <location>
        <position position="83"/>
    </location>
    <ligand>
        <name>substrate</name>
    </ligand>
</feature>
<dbReference type="EC" id="4.2.1.10" evidence="5 7"/>
<comment type="subunit">
    <text evidence="4 7">Homododecamer.</text>
</comment>
<evidence type="ECO:0000256" key="10">
    <source>
        <dbReference type="PIRSR" id="PIRSR001399-3"/>
    </source>
</evidence>
<dbReference type="PANTHER" id="PTHR21272:SF3">
    <property type="entry name" value="CATABOLIC 3-DEHYDROQUINASE"/>
    <property type="match status" value="1"/>
</dbReference>
<evidence type="ECO:0000256" key="4">
    <source>
        <dbReference type="ARBA" id="ARBA00011193"/>
    </source>
</evidence>
<dbReference type="Gene3D" id="3.40.50.9100">
    <property type="entry name" value="Dehydroquinase, class II"/>
    <property type="match status" value="1"/>
</dbReference>
<evidence type="ECO:0000313" key="12">
    <source>
        <dbReference type="Proteomes" id="UP000189666"/>
    </source>
</evidence>
<dbReference type="InterPro" id="IPR036441">
    <property type="entry name" value="DHquinase_II_sf"/>
</dbReference>
<dbReference type="SUPFAM" id="SSF52304">
    <property type="entry name" value="Type II 3-dehydroquinate dehydratase"/>
    <property type="match status" value="1"/>
</dbReference>
<dbReference type="InterPro" id="IPR001874">
    <property type="entry name" value="DHquinase_II"/>
</dbReference>
<feature type="active site" description="Proton acceptor" evidence="7 8">
    <location>
        <position position="28"/>
    </location>
</feature>
<protein>
    <recommendedName>
        <fullName evidence="5 7">3-dehydroquinate dehydratase</fullName>
        <shortName evidence="7">3-dehydroquinase</shortName>
        <ecNumber evidence="5 7">4.2.1.10</ecNumber>
    </recommendedName>
    <alternativeName>
        <fullName evidence="7">Type II DHQase</fullName>
    </alternativeName>
</protein>
<evidence type="ECO:0000256" key="5">
    <source>
        <dbReference type="ARBA" id="ARBA00012060"/>
    </source>
</evidence>
<evidence type="ECO:0000256" key="7">
    <source>
        <dbReference type="HAMAP-Rule" id="MF_00169"/>
    </source>
</evidence>
<dbReference type="Proteomes" id="UP000189666">
    <property type="component" value="Chromosome"/>
</dbReference>
<dbReference type="Pfam" id="PF01220">
    <property type="entry name" value="DHquinase_II"/>
    <property type="match status" value="1"/>
</dbReference>
<dbReference type="EMBL" id="CP019943">
    <property type="protein sequence ID" value="AQU89431.1"/>
    <property type="molecule type" value="Genomic_DNA"/>
</dbReference>
<comment type="pathway">
    <text evidence="2 7">Metabolic intermediate biosynthesis; chorismate biosynthesis; chorismate from D-erythrose 4-phosphate and phosphoenolpyruvate: step 3/7.</text>
</comment>
<dbReference type="HAMAP" id="MF_00169">
    <property type="entry name" value="AroQ"/>
    <property type="match status" value="1"/>
</dbReference>
<evidence type="ECO:0000256" key="1">
    <source>
        <dbReference type="ARBA" id="ARBA00001864"/>
    </source>
</evidence>
<feature type="binding site" evidence="7 9">
    <location>
        <position position="114"/>
    </location>
    <ligand>
        <name>substrate</name>
    </ligand>
</feature>
<evidence type="ECO:0000313" key="11">
    <source>
        <dbReference type="EMBL" id="AQU89431.1"/>
    </source>
</evidence>
<name>A0A1U9RS80_CARRU</name>
<accession>A0A1U9RS80</accession>
<evidence type="ECO:0000256" key="8">
    <source>
        <dbReference type="PIRSR" id="PIRSR001399-1"/>
    </source>
</evidence>
<evidence type="ECO:0000256" key="9">
    <source>
        <dbReference type="PIRSR" id="PIRSR001399-2"/>
    </source>
</evidence>
<reference evidence="11 12" key="1">
    <citation type="submission" date="2017-02" db="EMBL/GenBank/DDBJ databases">
        <title>Complete Genome of Candidatus Carsonella ruddii strain BC, a Nutritional Endosymbiont of Bactericera cockerelli.</title>
        <authorList>
            <person name="Riley A.B."/>
            <person name="Kim D.H."/>
            <person name="Hansen A.K."/>
        </authorList>
    </citation>
    <scope>NUCLEOTIDE SEQUENCE [LARGE SCALE GENOMIC DNA]</scope>
    <source>
        <strain evidence="11 12">BC</strain>
    </source>
</reference>
<comment type="function">
    <text evidence="7">Catalyzes a trans-dehydration via an enolate intermediate.</text>
</comment>
<comment type="catalytic activity">
    <reaction evidence="1 7">
        <text>3-dehydroquinate = 3-dehydroshikimate + H2O</text>
        <dbReference type="Rhea" id="RHEA:21096"/>
        <dbReference type="ChEBI" id="CHEBI:15377"/>
        <dbReference type="ChEBI" id="CHEBI:16630"/>
        <dbReference type="ChEBI" id="CHEBI:32364"/>
        <dbReference type="EC" id="4.2.1.10"/>
    </reaction>
</comment>
<feature type="binding site" evidence="7 9">
    <location>
        <begin position="104"/>
        <end position="105"/>
    </location>
    <ligand>
        <name>substrate</name>
    </ligand>
</feature>
<evidence type="ECO:0000256" key="6">
    <source>
        <dbReference type="ARBA" id="ARBA00023239"/>
    </source>
</evidence>
<dbReference type="PANTHER" id="PTHR21272">
    <property type="entry name" value="CATABOLIC 3-DEHYDROQUINASE"/>
    <property type="match status" value="1"/>
</dbReference>
<dbReference type="GO" id="GO:0003855">
    <property type="term" value="F:3-dehydroquinate dehydratase activity"/>
    <property type="evidence" value="ECO:0007669"/>
    <property type="project" value="UniProtKB-UniRule"/>
</dbReference>
<evidence type="ECO:0000256" key="2">
    <source>
        <dbReference type="ARBA" id="ARBA00004902"/>
    </source>
</evidence>
<feature type="site" description="Transition state stabilizer" evidence="7 10">
    <location>
        <position position="24"/>
    </location>
</feature>
<feature type="active site" description="Proton donor" evidence="7 8">
    <location>
        <position position="103"/>
    </location>
</feature>
<dbReference type="GO" id="GO:0009073">
    <property type="term" value="P:aromatic amino acid family biosynthetic process"/>
    <property type="evidence" value="ECO:0007669"/>
    <property type="project" value="UniProtKB-KW"/>
</dbReference>
<dbReference type="PIRSF" id="PIRSF001399">
    <property type="entry name" value="DHquinase_II"/>
    <property type="match status" value="1"/>
</dbReference>